<keyword evidence="3" id="KW-1185">Reference proteome</keyword>
<dbReference type="EMBL" id="BAVS01000001">
    <property type="protein sequence ID" value="GAE91197.1"/>
    <property type="molecule type" value="Genomic_DNA"/>
</dbReference>
<dbReference type="Proteomes" id="UP000019102">
    <property type="component" value="Unassembled WGS sequence"/>
</dbReference>
<dbReference type="AlphaFoldDB" id="W4VDB5"/>
<dbReference type="InterPro" id="IPR003770">
    <property type="entry name" value="MLTG-like"/>
</dbReference>
<keyword evidence="1" id="KW-0175">Coiled coil</keyword>
<dbReference type="Pfam" id="PF02618">
    <property type="entry name" value="YceG"/>
    <property type="match status" value="1"/>
</dbReference>
<accession>W4VDB5</accession>
<organism evidence="2 3">
    <name type="scientific">Gracilibacillus boraciitolerans JCM 21714</name>
    <dbReference type="NCBI Taxonomy" id="1298598"/>
    <lineage>
        <taxon>Bacteria</taxon>
        <taxon>Bacillati</taxon>
        <taxon>Bacillota</taxon>
        <taxon>Bacilli</taxon>
        <taxon>Bacillales</taxon>
        <taxon>Bacillaceae</taxon>
        <taxon>Gracilibacillus</taxon>
    </lineage>
</organism>
<evidence type="ECO:0008006" key="4">
    <source>
        <dbReference type="Google" id="ProtNLM"/>
    </source>
</evidence>
<comment type="caution">
    <text evidence="2">The sequence shown here is derived from an EMBL/GenBank/DDBJ whole genome shotgun (WGS) entry which is preliminary data.</text>
</comment>
<dbReference type="STRING" id="1298598.JCM21714_138"/>
<evidence type="ECO:0000313" key="3">
    <source>
        <dbReference type="Proteomes" id="UP000019102"/>
    </source>
</evidence>
<proteinExistence type="predicted"/>
<dbReference type="eggNOG" id="ENOG5033BFA">
    <property type="taxonomic scope" value="Bacteria"/>
</dbReference>
<reference evidence="2 3" key="1">
    <citation type="journal article" date="2014" name="Genome Announc.">
        <title>Draft Genome Sequence of the Boron-Tolerant and Moderately Halotolerant Bacterium Gracilibacillus boraciitolerans JCM 21714T.</title>
        <authorList>
            <person name="Ahmed I."/>
            <person name="Oshima K."/>
            <person name="Suda W."/>
            <person name="Kitamura K."/>
            <person name="Iida T."/>
            <person name="Ohmori Y."/>
            <person name="Fujiwara T."/>
            <person name="Hattori M."/>
            <person name="Ohkuma M."/>
        </authorList>
    </citation>
    <scope>NUCLEOTIDE SEQUENCE [LARGE SCALE GENOMIC DNA]</scope>
    <source>
        <strain evidence="2 3">JCM 21714</strain>
    </source>
</reference>
<protein>
    <recommendedName>
        <fullName evidence="4">YceG-like family protein</fullName>
    </recommendedName>
</protein>
<evidence type="ECO:0000256" key="1">
    <source>
        <dbReference type="SAM" id="Coils"/>
    </source>
</evidence>
<dbReference type="Gene3D" id="3.30.1490.480">
    <property type="entry name" value="Endolytic murein transglycosylase"/>
    <property type="match status" value="1"/>
</dbReference>
<feature type="coiled-coil region" evidence="1">
    <location>
        <begin position="54"/>
        <end position="81"/>
    </location>
</feature>
<evidence type="ECO:0000313" key="2">
    <source>
        <dbReference type="EMBL" id="GAE91197.1"/>
    </source>
</evidence>
<name>W4VDB5_9BACI</name>
<gene>
    <name evidence="2" type="ORF">JCM21714_138</name>
</gene>
<sequence length="159" mass="17878">MLKQFIRAFSSGLLVAAVILGGVFLLENPSASSDNLSTDEKIDQLQKDGYFVYQQNMEEKLSNIEQEVMELKKHSLDSKEENGQSTLEETPVIATITIESGMSITDIVDLLVDQSIISDRDAFISYLKENELSRSIQIGQFTLHDQMNNEEIANMLTKQ</sequence>